<name>A0ABY6GMG2_9GAMM</name>
<dbReference type="SMART" id="SM00342">
    <property type="entry name" value="HTH_ARAC"/>
    <property type="match status" value="1"/>
</dbReference>
<dbReference type="InterPro" id="IPR018062">
    <property type="entry name" value="HTH_AraC-typ_CS"/>
</dbReference>
<evidence type="ECO:0000313" key="5">
    <source>
        <dbReference type="EMBL" id="UYM13872.1"/>
    </source>
</evidence>
<dbReference type="InterPro" id="IPR020449">
    <property type="entry name" value="Tscrpt_reg_AraC-type_HTH"/>
</dbReference>
<keyword evidence="2" id="KW-0238">DNA-binding</keyword>
<proteinExistence type="predicted"/>
<dbReference type="InterPro" id="IPR009057">
    <property type="entry name" value="Homeodomain-like_sf"/>
</dbReference>
<gene>
    <name evidence="5" type="ORF">NX720_13160</name>
</gene>
<dbReference type="PANTHER" id="PTHR11019:SF159">
    <property type="entry name" value="TRANSCRIPTIONAL REGULATOR-RELATED"/>
    <property type="match status" value="1"/>
</dbReference>
<dbReference type="PROSITE" id="PS00041">
    <property type="entry name" value="HTH_ARAC_FAMILY_1"/>
    <property type="match status" value="1"/>
</dbReference>
<dbReference type="CDD" id="cd06124">
    <property type="entry name" value="cupin_NimR-like_N"/>
    <property type="match status" value="1"/>
</dbReference>
<dbReference type="Proteomes" id="UP001163255">
    <property type="component" value="Chromosome"/>
</dbReference>
<protein>
    <submittedName>
        <fullName evidence="5">Helix-turn-helix transcriptional regulator</fullName>
    </submittedName>
</protein>
<accession>A0ABY6GMG2</accession>
<dbReference type="EMBL" id="CP103300">
    <property type="protein sequence ID" value="UYM13872.1"/>
    <property type="molecule type" value="Genomic_DNA"/>
</dbReference>
<evidence type="ECO:0000259" key="4">
    <source>
        <dbReference type="PROSITE" id="PS01124"/>
    </source>
</evidence>
<dbReference type="InterPro" id="IPR018060">
    <property type="entry name" value="HTH_AraC"/>
</dbReference>
<keyword evidence="3" id="KW-0804">Transcription</keyword>
<keyword evidence="1" id="KW-0805">Transcription regulation</keyword>
<keyword evidence="6" id="KW-1185">Reference proteome</keyword>
<dbReference type="PRINTS" id="PR00032">
    <property type="entry name" value="HTHARAC"/>
</dbReference>
<dbReference type="InterPro" id="IPR014710">
    <property type="entry name" value="RmlC-like_jellyroll"/>
</dbReference>
<dbReference type="SUPFAM" id="SSF51182">
    <property type="entry name" value="RmlC-like cupins"/>
    <property type="match status" value="1"/>
</dbReference>
<dbReference type="InterPro" id="IPR011051">
    <property type="entry name" value="RmlC_Cupin_sf"/>
</dbReference>
<dbReference type="Pfam" id="PF12833">
    <property type="entry name" value="HTH_18"/>
    <property type="match status" value="1"/>
</dbReference>
<evidence type="ECO:0000256" key="3">
    <source>
        <dbReference type="ARBA" id="ARBA00023163"/>
    </source>
</evidence>
<dbReference type="Gene3D" id="1.10.10.60">
    <property type="entry name" value="Homeodomain-like"/>
    <property type="match status" value="2"/>
</dbReference>
<evidence type="ECO:0000256" key="2">
    <source>
        <dbReference type="ARBA" id="ARBA00023125"/>
    </source>
</evidence>
<feature type="domain" description="HTH araC/xylS-type" evidence="4">
    <location>
        <begin position="156"/>
        <end position="255"/>
    </location>
</feature>
<dbReference type="Gene3D" id="2.60.120.10">
    <property type="entry name" value="Jelly Rolls"/>
    <property type="match status" value="1"/>
</dbReference>
<organism evidence="5 6">
    <name type="scientific">Endozoicomonas euniceicola</name>
    <dbReference type="NCBI Taxonomy" id="1234143"/>
    <lineage>
        <taxon>Bacteria</taxon>
        <taxon>Pseudomonadati</taxon>
        <taxon>Pseudomonadota</taxon>
        <taxon>Gammaproteobacteria</taxon>
        <taxon>Oceanospirillales</taxon>
        <taxon>Endozoicomonadaceae</taxon>
        <taxon>Endozoicomonas</taxon>
    </lineage>
</organism>
<dbReference type="PANTHER" id="PTHR11019">
    <property type="entry name" value="HTH-TYPE TRANSCRIPTIONAL REGULATOR NIMR"/>
    <property type="match status" value="1"/>
</dbReference>
<reference evidence="5" key="1">
    <citation type="submission" date="2022-10" db="EMBL/GenBank/DDBJ databases">
        <title>Completed Genome Sequence of two octocoral isolated bacterium, Endozoicomonas euniceicola EF212T and Endozoicomonas gorgoniicola PS125T.</title>
        <authorList>
            <person name="Chiou Y.-J."/>
            <person name="Chen Y.-H."/>
        </authorList>
    </citation>
    <scope>NUCLEOTIDE SEQUENCE</scope>
    <source>
        <strain evidence="5">EF212</strain>
    </source>
</reference>
<evidence type="ECO:0000313" key="6">
    <source>
        <dbReference type="Proteomes" id="UP001163255"/>
    </source>
</evidence>
<dbReference type="PROSITE" id="PS01124">
    <property type="entry name" value="HTH_ARAC_FAMILY_2"/>
    <property type="match status" value="1"/>
</dbReference>
<evidence type="ECO:0000256" key="1">
    <source>
        <dbReference type="ARBA" id="ARBA00023015"/>
    </source>
</evidence>
<dbReference type="RefSeq" id="WP_262595292.1">
    <property type="nucleotide sequence ID" value="NZ_CP103300.1"/>
</dbReference>
<sequence length="255" mass="28962">MALVNEHHPFNPDQLDNPVIGFAARTAHHDSGMHQHRMSQLLYAPSGCMSITLDNKQCVLPPTLAAWIPAGIQHCAVMRNVVAYRSIFFNPDYFADLPDQVVVIGVNELLKAMIERIAFWPWDENIEQQAPLLTLFQQELLSAPTENLQLPFPCDQRLQHWLETLKAGKQLPEPLNIMSRHVGASEKTISRIFQQETGMPYQSWRQQWRLLKAIELLAEQHSVMQVASALGFSSDSAFVSFFRKQTGTTPGQYIQ</sequence>
<dbReference type="SUPFAM" id="SSF46689">
    <property type="entry name" value="Homeodomain-like"/>
    <property type="match status" value="1"/>
</dbReference>